<keyword evidence="1" id="KW-1133">Transmembrane helix</keyword>
<dbReference type="PATRIC" id="fig|157687.3.peg.2262"/>
<dbReference type="STRING" id="157687.HMPREF3180_02258"/>
<evidence type="ECO:0000313" key="2">
    <source>
        <dbReference type="EMBL" id="KXB59689.1"/>
    </source>
</evidence>
<dbReference type="Proteomes" id="UP000070483">
    <property type="component" value="Unassembled WGS sequence"/>
</dbReference>
<comment type="caution">
    <text evidence="2">The sequence shown here is derived from an EMBL/GenBank/DDBJ whole genome shotgun (WGS) entry which is preliminary data.</text>
</comment>
<keyword evidence="1" id="KW-0812">Transmembrane</keyword>
<sequence>MYSKIIKVILIILILLPLKILINNYFVPKEFYWDKFSRDWKNRDYNLESDYGCSILEIGKKGKYYYGRVSSDSGATFYRPGNDDFTSCKKNEYFLIDKNEGLDIDMFHDKKEDILNVVHEYKVKKPYEFFIFSILR</sequence>
<protein>
    <submittedName>
        <fullName evidence="2">Uncharacterized protein</fullName>
    </submittedName>
</protein>
<gene>
    <name evidence="2" type="ORF">HMPREF3180_02258</name>
</gene>
<organism evidence="2 3">
    <name type="scientific">Leptotrichia wadei</name>
    <dbReference type="NCBI Taxonomy" id="157687"/>
    <lineage>
        <taxon>Bacteria</taxon>
        <taxon>Fusobacteriati</taxon>
        <taxon>Fusobacteriota</taxon>
        <taxon>Fusobacteriia</taxon>
        <taxon>Fusobacteriales</taxon>
        <taxon>Leptotrichiaceae</taxon>
        <taxon>Leptotrichia</taxon>
    </lineage>
</organism>
<reference evidence="3" key="1">
    <citation type="submission" date="2016-01" db="EMBL/GenBank/DDBJ databases">
        <authorList>
            <person name="Mitreva M."/>
            <person name="Pepin K.H."/>
            <person name="Mihindukulasuriya K.A."/>
            <person name="Fulton R."/>
            <person name="Fronick C."/>
            <person name="O'Laughlin M."/>
            <person name="Miner T."/>
            <person name="Herter B."/>
            <person name="Rosa B.A."/>
            <person name="Cordes M."/>
            <person name="Tomlinson C."/>
            <person name="Wollam A."/>
            <person name="Palsikar V.B."/>
            <person name="Mardis E.R."/>
            <person name="Wilson R.K."/>
        </authorList>
    </citation>
    <scope>NUCLEOTIDE SEQUENCE [LARGE SCALE GENOMIC DNA]</scope>
    <source>
        <strain evidence="3">KA00185</strain>
    </source>
</reference>
<feature type="transmembrane region" description="Helical" evidence="1">
    <location>
        <begin position="6"/>
        <end position="27"/>
    </location>
</feature>
<name>A0A133ZW77_9FUSO</name>
<dbReference type="OrthoDB" id="81410at2"/>
<accession>A0A133ZW77</accession>
<dbReference type="RefSeq" id="WP_060918697.1">
    <property type="nucleotide sequence ID" value="NZ_KQ960116.1"/>
</dbReference>
<keyword evidence="3" id="KW-1185">Reference proteome</keyword>
<proteinExistence type="predicted"/>
<keyword evidence="1" id="KW-0472">Membrane</keyword>
<evidence type="ECO:0000256" key="1">
    <source>
        <dbReference type="SAM" id="Phobius"/>
    </source>
</evidence>
<dbReference type="AlphaFoldDB" id="A0A133ZW77"/>
<evidence type="ECO:0000313" key="3">
    <source>
        <dbReference type="Proteomes" id="UP000070483"/>
    </source>
</evidence>
<dbReference type="EMBL" id="LSDD01000166">
    <property type="protein sequence ID" value="KXB59689.1"/>
    <property type="molecule type" value="Genomic_DNA"/>
</dbReference>